<dbReference type="InterPro" id="IPR014027">
    <property type="entry name" value="UDP-Glc/GDP-Man_DH_C"/>
</dbReference>
<dbReference type="GO" id="GO:0006065">
    <property type="term" value="P:UDP-glucuronate biosynthetic process"/>
    <property type="evidence" value="ECO:0007669"/>
    <property type="project" value="UniProtKB-UniPathway"/>
</dbReference>
<dbReference type="GO" id="GO:0003979">
    <property type="term" value="F:UDP-glucose 6-dehydrogenase activity"/>
    <property type="evidence" value="ECO:0007669"/>
    <property type="project" value="UniProtKB-EC"/>
</dbReference>
<comment type="catalytic activity">
    <reaction evidence="6">
        <text>UDP-alpha-D-glucose + 2 NAD(+) + H2O = UDP-alpha-D-glucuronate + 2 NADH + 3 H(+)</text>
        <dbReference type="Rhea" id="RHEA:23596"/>
        <dbReference type="ChEBI" id="CHEBI:15377"/>
        <dbReference type="ChEBI" id="CHEBI:15378"/>
        <dbReference type="ChEBI" id="CHEBI:57540"/>
        <dbReference type="ChEBI" id="CHEBI:57945"/>
        <dbReference type="ChEBI" id="CHEBI:58052"/>
        <dbReference type="ChEBI" id="CHEBI:58885"/>
        <dbReference type="EC" id="1.1.1.22"/>
    </reaction>
</comment>
<evidence type="ECO:0000313" key="12">
    <source>
        <dbReference type="Proteomes" id="UP000664132"/>
    </source>
</evidence>
<dbReference type="Pfam" id="PF00984">
    <property type="entry name" value="UDPG_MGDP_dh"/>
    <property type="match status" value="1"/>
</dbReference>
<gene>
    <name evidence="11" type="ORF">IFR04_003440</name>
</gene>
<keyword evidence="4" id="KW-0560">Oxidoreductase</keyword>
<feature type="binding site" evidence="8">
    <location>
        <begin position="184"/>
        <end position="185"/>
    </location>
    <ligand>
        <name>NAD(+)</name>
        <dbReference type="ChEBI" id="CHEBI:57540"/>
    </ligand>
</feature>
<dbReference type="PANTHER" id="PTHR11374">
    <property type="entry name" value="UDP-GLUCOSE DEHYDROGENASE/UDP-MANNAC DEHYDROGENASE"/>
    <property type="match status" value="1"/>
</dbReference>
<evidence type="ECO:0000256" key="5">
    <source>
        <dbReference type="ARBA" id="ARBA00023027"/>
    </source>
</evidence>
<comment type="pathway">
    <text evidence="1">Nucleotide-sugar biosynthesis; UDP-alpha-D-glucuronate biosynthesis; UDP-alpha-D-glucuronate from UDP-alpha-D-glucose: step 1/1.</text>
</comment>
<dbReference type="SUPFAM" id="SSF48179">
    <property type="entry name" value="6-phosphogluconate dehydrogenase C-terminal domain-like"/>
    <property type="match status" value="1"/>
</dbReference>
<dbReference type="PANTHER" id="PTHR11374:SF3">
    <property type="entry name" value="UDP-GLUCOSE 6-DEHYDROGENASE"/>
    <property type="match status" value="1"/>
</dbReference>
<dbReference type="InterPro" id="IPR014026">
    <property type="entry name" value="UDP-Glc/GDP-Man_DH_dimer"/>
</dbReference>
<dbReference type="SUPFAM" id="SSF52413">
    <property type="entry name" value="UDP-glucose/GDP-mannose dehydrogenase C-terminal domain"/>
    <property type="match status" value="1"/>
</dbReference>
<dbReference type="OrthoDB" id="5059218at2759"/>
<evidence type="ECO:0000256" key="6">
    <source>
        <dbReference type="ARBA" id="ARBA00047473"/>
    </source>
</evidence>
<dbReference type="InterPro" id="IPR036220">
    <property type="entry name" value="UDP-Glc/GDP-Man_DH_C_sf"/>
</dbReference>
<dbReference type="PIRSF" id="PIRSF500133">
    <property type="entry name" value="UDPglc_DH_euk"/>
    <property type="match status" value="1"/>
</dbReference>
<keyword evidence="5 8" id="KW-0520">NAD</keyword>
<name>A0A8H8BTX9_9HELO</name>
<dbReference type="NCBIfam" id="TIGR03026">
    <property type="entry name" value="NDP-sugDHase"/>
    <property type="match status" value="1"/>
</dbReference>
<dbReference type="SUPFAM" id="SSF51735">
    <property type="entry name" value="NAD(P)-binding Rossmann-fold domains"/>
    <property type="match status" value="1"/>
</dbReference>
<organism evidence="11 12">
    <name type="scientific">Cadophora malorum</name>
    <dbReference type="NCBI Taxonomy" id="108018"/>
    <lineage>
        <taxon>Eukaryota</taxon>
        <taxon>Fungi</taxon>
        <taxon>Dikarya</taxon>
        <taxon>Ascomycota</taxon>
        <taxon>Pezizomycotina</taxon>
        <taxon>Leotiomycetes</taxon>
        <taxon>Helotiales</taxon>
        <taxon>Ploettnerulaceae</taxon>
        <taxon>Cadophora</taxon>
    </lineage>
</organism>
<feature type="binding site" evidence="8">
    <location>
        <position position="89"/>
    </location>
    <ligand>
        <name>NAD(+)</name>
        <dbReference type="ChEBI" id="CHEBI:57540"/>
    </ligand>
</feature>
<evidence type="ECO:0000259" key="10">
    <source>
        <dbReference type="SMART" id="SM00984"/>
    </source>
</evidence>
<dbReference type="FunFam" id="3.40.50.720:FF:000193">
    <property type="entry name" value="UDP-glucose 6-dehydrogenase"/>
    <property type="match status" value="1"/>
</dbReference>
<dbReference type="Pfam" id="PF03720">
    <property type="entry name" value="UDPG_MGDP_dh_C"/>
    <property type="match status" value="1"/>
</dbReference>
<evidence type="ECO:0000256" key="7">
    <source>
        <dbReference type="PIRSR" id="PIRSR500133-1"/>
    </source>
</evidence>
<dbReference type="Pfam" id="PF03721">
    <property type="entry name" value="UDPG_MGDP_dh_N"/>
    <property type="match status" value="1"/>
</dbReference>
<sequence length="571" mass="62420">MPATLPTFLHDFEEPLVVSTSQIMDDNIPTIAGVYGGKRARDQIPKVEHKKIKKICCIGAGYVGGPTCSVIANKNPDVAVTIVDLSVRRIESWQSNDLPIHEPNLLEVVQSARDDREGRPANLFFSTDIDRAIREADCIFVSVNTPTKSLGRGKGRASELSWFESAIRRIADVATNDKIIVEKSTVPVRTAENMREILMANCNPGVKFEILSNPEFLAEGTAIKNLLQPDRILIGSLSTQAGIRAAASLVDIYAAWVPREKIITTSLWSSELAKLAANCLLAQRISSINALSAICESTGANVAEVSKACGLDSRIGPKMLSASVGFGGSCLKKDILSLSYIAESLHLPEVAAYWRSINDINEYQKDRFARRIVACLHHSLEKKKIAIFGFAFKKDTGDVRESAAISIVHDLITEGADIGIYDPQAPEESIWFELEAACNDPDLVRSRVKIHHTPYEASDGAHAVVIVTEWDEFGNKTPAASKKATVTPPATPRTDSHTSLSNKFAEAKEQVAKPTGNRVDWERVAGVMKKPMYVFDGRNMIEPQNLEDLGFKVEGIGMAGRGRKIVVDLDS</sequence>
<dbReference type="PIRSF" id="PIRSF000124">
    <property type="entry name" value="UDPglc_GDPman_dh"/>
    <property type="match status" value="1"/>
</dbReference>
<protein>
    <recommendedName>
        <fullName evidence="3">UDP-glucose 6-dehydrogenase</fullName>
        <ecNumber evidence="3">1.1.1.22</ecNumber>
    </recommendedName>
</protein>
<feature type="binding site" evidence="8">
    <location>
        <position position="219"/>
    </location>
    <ligand>
        <name>NAD(+)</name>
        <dbReference type="ChEBI" id="CHEBI:57540"/>
    </ligand>
</feature>
<evidence type="ECO:0000256" key="2">
    <source>
        <dbReference type="ARBA" id="ARBA00006601"/>
    </source>
</evidence>
<feature type="binding site" evidence="8">
    <location>
        <position position="84"/>
    </location>
    <ligand>
        <name>NAD(+)</name>
        <dbReference type="ChEBI" id="CHEBI:57540"/>
    </ligand>
</feature>
<dbReference type="AlphaFoldDB" id="A0A8H8BTX9"/>
<reference evidence="11" key="1">
    <citation type="submission" date="2021-02" db="EMBL/GenBank/DDBJ databases">
        <title>Genome sequence Cadophora malorum strain M34.</title>
        <authorList>
            <person name="Stefanovic E."/>
            <person name="Vu D."/>
            <person name="Scully C."/>
            <person name="Dijksterhuis J."/>
            <person name="Roader J."/>
            <person name="Houbraken J."/>
        </authorList>
    </citation>
    <scope>NUCLEOTIDE SEQUENCE</scope>
    <source>
        <strain evidence="11">M34</strain>
    </source>
</reference>
<keyword evidence="12" id="KW-1185">Reference proteome</keyword>
<dbReference type="InterPro" id="IPR036291">
    <property type="entry name" value="NAD(P)-bd_dom_sf"/>
</dbReference>
<dbReference type="Gene3D" id="1.20.5.100">
    <property type="entry name" value="Cytochrome c1, transmembrane anchor, C-terminal"/>
    <property type="match status" value="1"/>
</dbReference>
<dbReference type="SMART" id="SM00984">
    <property type="entry name" value="UDPG_MGDP_dh_C"/>
    <property type="match status" value="1"/>
</dbReference>
<feature type="binding site" evidence="8">
    <location>
        <begin position="143"/>
        <end position="147"/>
    </location>
    <ligand>
        <name>NAD(+)</name>
        <dbReference type="ChEBI" id="CHEBI:57540"/>
    </ligand>
</feature>
<dbReference type="Gene3D" id="3.40.50.720">
    <property type="entry name" value="NAD(P)-binding Rossmann-like Domain"/>
    <property type="match status" value="2"/>
</dbReference>
<feature type="binding site" evidence="8">
    <location>
        <begin position="330"/>
        <end position="333"/>
    </location>
    <ligand>
        <name>NAD(+)</name>
        <dbReference type="ChEBI" id="CHEBI:57540"/>
    </ligand>
</feature>
<dbReference type="InterPro" id="IPR028356">
    <property type="entry name" value="UDPglc_DH_euk"/>
</dbReference>
<feature type="region of interest" description="Disordered" evidence="9">
    <location>
        <begin position="478"/>
        <end position="515"/>
    </location>
</feature>
<evidence type="ECO:0000256" key="4">
    <source>
        <dbReference type="ARBA" id="ARBA00023002"/>
    </source>
</evidence>
<feature type="active site" description="Nucleophile" evidence="7">
    <location>
        <position position="330"/>
    </location>
</feature>
<feature type="domain" description="UDP-glucose/GDP-mannose dehydrogenase C-terminal" evidence="10">
    <location>
        <begin position="386"/>
        <end position="493"/>
    </location>
</feature>
<feature type="binding site" evidence="8">
    <location>
        <position position="400"/>
    </location>
    <ligand>
        <name>NAD(+)</name>
        <dbReference type="ChEBI" id="CHEBI:57540"/>
    </ligand>
</feature>
<evidence type="ECO:0000256" key="8">
    <source>
        <dbReference type="PIRSR" id="PIRSR500133-3"/>
    </source>
</evidence>
<dbReference type="UniPathway" id="UPA00038">
    <property type="reaction ID" value="UER00491"/>
</dbReference>
<dbReference type="InterPro" id="IPR001732">
    <property type="entry name" value="UDP-Glc/GDP-Man_DH_N"/>
</dbReference>
<dbReference type="GO" id="GO:0051287">
    <property type="term" value="F:NAD binding"/>
    <property type="evidence" value="ECO:0007669"/>
    <property type="project" value="InterPro"/>
</dbReference>
<evidence type="ECO:0000256" key="1">
    <source>
        <dbReference type="ARBA" id="ARBA00004701"/>
    </source>
</evidence>
<comment type="caution">
    <text evidence="11">The sequence shown here is derived from an EMBL/GenBank/DDBJ whole genome shotgun (WGS) entry which is preliminary data.</text>
</comment>
<dbReference type="InterPro" id="IPR008927">
    <property type="entry name" value="6-PGluconate_DH-like_C_sf"/>
</dbReference>
<dbReference type="FunFam" id="3.40.50.720:FF:000032">
    <property type="entry name" value="UDP-glucose 6-dehydrogenase"/>
    <property type="match status" value="1"/>
</dbReference>
<dbReference type="EMBL" id="JAFJYH010000034">
    <property type="protein sequence ID" value="KAG4423473.1"/>
    <property type="molecule type" value="Genomic_DNA"/>
</dbReference>
<dbReference type="FunFam" id="1.20.5.100:FF:000001">
    <property type="entry name" value="UDP-glucose 6-dehydrogenase"/>
    <property type="match status" value="1"/>
</dbReference>
<proteinExistence type="inferred from homology"/>
<feature type="binding site" evidence="8">
    <location>
        <begin position="59"/>
        <end position="64"/>
    </location>
    <ligand>
        <name>NAD(+)</name>
        <dbReference type="ChEBI" id="CHEBI:57540"/>
    </ligand>
</feature>
<accession>A0A8H8BTX9</accession>
<evidence type="ECO:0000256" key="9">
    <source>
        <dbReference type="SAM" id="MobiDB-lite"/>
    </source>
</evidence>
<dbReference type="GO" id="GO:0005634">
    <property type="term" value="C:nucleus"/>
    <property type="evidence" value="ECO:0007669"/>
    <property type="project" value="TreeGrafter"/>
</dbReference>
<dbReference type="InterPro" id="IPR017476">
    <property type="entry name" value="UDP-Glc/GDP-Man"/>
</dbReference>
<dbReference type="Proteomes" id="UP000664132">
    <property type="component" value="Unassembled WGS sequence"/>
</dbReference>
<evidence type="ECO:0000256" key="3">
    <source>
        <dbReference type="ARBA" id="ARBA00012954"/>
    </source>
</evidence>
<dbReference type="EC" id="1.1.1.22" evidence="3"/>
<dbReference type="GO" id="GO:0006024">
    <property type="term" value="P:glycosaminoglycan biosynthetic process"/>
    <property type="evidence" value="ECO:0007669"/>
    <property type="project" value="TreeGrafter"/>
</dbReference>
<evidence type="ECO:0000313" key="11">
    <source>
        <dbReference type="EMBL" id="KAG4423473.1"/>
    </source>
</evidence>
<comment type="similarity">
    <text evidence="2">Belongs to the UDP-glucose/GDP-mannose dehydrogenase family.</text>
</comment>